<feature type="region of interest" description="Disordered" evidence="1">
    <location>
        <begin position="87"/>
        <end position="129"/>
    </location>
</feature>
<organism evidence="2 3">
    <name type="scientific">Acanthosepion pharaonis</name>
    <name type="common">Pharaoh cuttlefish</name>
    <name type="synonym">Sepia pharaonis</name>
    <dbReference type="NCBI Taxonomy" id="158019"/>
    <lineage>
        <taxon>Eukaryota</taxon>
        <taxon>Metazoa</taxon>
        <taxon>Spiralia</taxon>
        <taxon>Lophotrochozoa</taxon>
        <taxon>Mollusca</taxon>
        <taxon>Cephalopoda</taxon>
        <taxon>Coleoidea</taxon>
        <taxon>Decapodiformes</taxon>
        <taxon>Sepiida</taxon>
        <taxon>Sepiina</taxon>
        <taxon>Sepiidae</taxon>
        <taxon>Acanthosepion</taxon>
    </lineage>
</organism>
<protein>
    <submittedName>
        <fullName evidence="2">Uncharacterized protein</fullName>
    </submittedName>
</protein>
<comment type="caution">
    <text evidence="2">The sequence shown here is derived from an EMBL/GenBank/DDBJ whole genome shotgun (WGS) entry which is preliminary data.</text>
</comment>
<sequence>MSLCGPVQSSFGAEAAAKPAAGDAIIDHRSAMKGFARHLADRHSPIPQRRDDRPDERLPFRPGGREIPTIADDRPLVDLPPAVRLSSRSVTTARQGGRDRAGAHGCLLCRPTRRPTTKSPRRISPRPLRSSVPCASLLPPCRALLAGCAGGGRPAERRLVVIAPGLSPNGSTEHAQLTPVRPRDRHRRQLSGRYARVGAGNPQPRRFGPPPPPSSTFALRSTSIIRGTASAQNILPPLSALRDRRARKCRVAAQATTLVTSSISGRSSGHSTTGFRRRRDHHSWQMSWSIGPRAACDETGGSGNKRPASLATSPPCRGLRASVSSRTRRRPPPNTIAADGDQGLNGASHAVTGAVKLPIRPFGA</sequence>
<keyword evidence="3" id="KW-1185">Reference proteome</keyword>
<name>A0A812DDC0_ACAPH</name>
<dbReference type="Proteomes" id="UP000597762">
    <property type="component" value="Unassembled WGS sequence"/>
</dbReference>
<feature type="region of interest" description="Disordered" evidence="1">
    <location>
        <begin position="292"/>
        <end position="345"/>
    </location>
</feature>
<feature type="region of interest" description="Disordered" evidence="1">
    <location>
        <begin position="166"/>
        <end position="216"/>
    </location>
</feature>
<evidence type="ECO:0000256" key="1">
    <source>
        <dbReference type="SAM" id="MobiDB-lite"/>
    </source>
</evidence>
<gene>
    <name evidence="2" type="ORF">SPHA_53807</name>
</gene>
<dbReference type="AlphaFoldDB" id="A0A812DDC0"/>
<evidence type="ECO:0000313" key="3">
    <source>
        <dbReference type="Proteomes" id="UP000597762"/>
    </source>
</evidence>
<proteinExistence type="predicted"/>
<reference evidence="2" key="1">
    <citation type="submission" date="2021-01" db="EMBL/GenBank/DDBJ databases">
        <authorList>
            <person name="Li R."/>
            <person name="Bekaert M."/>
        </authorList>
    </citation>
    <scope>NUCLEOTIDE SEQUENCE</scope>
    <source>
        <strain evidence="2">Farmed</strain>
    </source>
</reference>
<feature type="compositionally biased region" description="Basic residues" evidence="1">
    <location>
        <begin position="111"/>
        <end position="124"/>
    </location>
</feature>
<feature type="region of interest" description="Disordered" evidence="1">
    <location>
        <begin position="38"/>
        <end position="72"/>
    </location>
</feature>
<dbReference type="EMBL" id="CAHIKZ030003441">
    <property type="protein sequence ID" value="CAE1300376.1"/>
    <property type="molecule type" value="Genomic_DNA"/>
</dbReference>
<accession>A0A812DDC0</accession>
<evidence type="ECO:0000313" key="2">
    <source>
        <dbReference type="EMBL" id="CAE1300376.1"/>
    </source>
</evidence>
<feature type="compositionally biased region" description="Basic and acidic residues" evidence="1">
    <location>
        <begin position="38"/>
        <end position="59"/>
    </location>
</feature>